<feature type="domain" description="Thioredoxin" evidence="4">
    <location>
        <begin position="23"/>
        <end position="194"/>
    </location>
</feature>
<evidence type="ECO:0000256" key="2">
    <source>
        <dbReference type="ARBA" id="ARBA00023008"/>
    </source>
</evidence>
<keyword evidence="2" id="KW-0186">Copper</keyword>
<comment type="similarity">
    <text evidence="1">Belongs to the SCO1/2 family.</text>
</comment>
<evidence type="ECO:0000313" key="5">
    <source>
        <dbReference type="EMBL" id="KAA1040366.1"/>
    </source>
</evidence>
<sequence>MKKSILLILLLVLAGCGNVKVQEGYGNQLSSFTATDEEGKTFNTKEMKGKVWLVDFIFTKCETVCPPMTKNMSDVTDELEKKGVKDYGILSMSVDPEVDSPTKLKNYVKDLDQTDGKWKLVTGYKPREIADFAAKNFKALVAAPTIGTDQATHGTSFYLIDQNGKVIKDYVGKDTGQEEFPKNEIVKDVKTLINKGPVK</sequence>
<comment type="caution">
    <text evidence="5">The sequence shown here is derived from an EMBL/GenBank/DDBJ whole genome shotgun (WGS) entry which is preliminary data.</text>
</comment>
<dbReference type="PROSITE" id="PS51352">
    <property type="entry name" value="THIOREDOXIN_2"/>
    <property type="match status" value="1"/>
</dbReference>
<proteinExistence type="inferred from homology"/>
<dbReference type="Proteomes" id="UP000295735">
    <property type="component" value="Unassembled WGS sequence"/>
</dbReference>
<feature type="chain" id="PRO_5046580419" evidence="3">
    <location>
        <begin position="22"/>
        <end position="199"/>
    </location>
</feature>
<protein>
    <submittedName>
        <fullName evidence="5">SCO family protein</fullName>
    </submittedName>
</protein>
<dbReference type="RefSeq" id="WP_149458828.1">
    <property type="nucleotide sequence ID" value="NZ_SCWC02000002.1"/>
</dbReference>
<dbReference type="Gene3D" id="3.40.30.10">
    <property type="entry name" value="Glutaredoxin"/>
    <property type="match status" value="1"/>
</dbReference>
<keyword evidence="3" id="KW-0732">Signal</keyword>
<dbReference type="Pfam" id="PF02630">
    <property type="entry name" value="SCO1-SenC"/>
    <property type="match status" value="1"/>
</dbReference>
<dbReference type="PANTHER" id="PTHR12151:SF25">
    <property type="entry name" value="LINALOOL DEHYDRATASE_ISOMERASE DOMAIN-CONTAINING PROTEIN"/>
    <property type="match status" value="1"/>
</dbReference>
<evidence type="ECO:0000256" key="1">
    <source>
        <dbReference type="ARBA" id="ARBA00010996"/>
    </source>
</evidence>
<evidence type="ECO:0000256" key="3">
    <source>
        <dbReference type="SAM" id="SignalP"/>
    </source>
</evidence>
<dbReference type="InterPro" id="IPR003782">
    <property type="entry name" value="SCO1/SenC"/>
</dbReference>
<name>A0ABQ6RAH7_9STAP</name>
<dbReference type="CDD" id="cd02968">
    <property type="entry name" value="SCO"/>
    <property type="match status" value="1"/>
</dbReference>
<dbReference type="EMBL" id="SCWC02000002">
    <property type="protein sequence ID" value="KAA1040366.1"/>
    <property type="molecule type" value="Genomic_DNA"/>
</dbReference>
<keyword evidence="6" id="KW-1185">Reference proteome</keyword>
<reference evidence="5 6" key="1">
    <citation type="submission" date="2019-09" db="EMBL/GenBank/DDBJ databases">
        <authorList>
            <person name="Mazhar S."/>
            <person name="Altermann E."/>
            <person name="Hill C."/>
            <person name="Mcauliffe O."/>
        </authorList>
    </citation>
    <scope>NUCLEOTIDE SEQUENCE [LARGE SCALE GENOMIC DNA]</scope>
    <source>
        <strain evidence="5 6">ATCC 51831</strain>
    </source>
</reference>
<dbReference type="PROSITE" id="PS51257">
    <property type="entry name" value="PROKAR_LIPOPROTEIN"/>
    <property type="match status" value="1"/>
</dbReference>
<organism evidence="5 6">
    <name type="scientific">Macrococcus equipercicus</name>
    <dbReference type="NCBI Taxonomy" id="69967"/>
    <lineage>
        <taxon>Bacteria</taxon>
        <taxon>Bacillati</taxon>
        <taxon>Bacillota</taxon>
        <taxon>Bacilli</taxon>
        <taxon>Bacillales</taxon>
        <taxon>Staphylococcaceae</taxon>
        <taxon>Macrococcus</taxon>
    </lineage>
</organism>
<gene>
    <name evidence="5" type="ORF">ERX35_005070</name>
</gene>
<dbReference type="InterPro" id="IPR036249">
    <property type="entry name" value="Thioredoxin-like_sf"/>
</dbReference>
<dbReference type="SUPFAM" id="SSF52833">
    <property type="entry name" value="Thioredoxin-like"/>
    <property type="match status" value="1"/>
</dbReference>
<dbReference type="PANTHER" id="PTHR12151">
    <property type="entry name" value="ELECTRON TRANSPORT PROTIN SCO1/SENC FAMILY MEMBER"/>
    <property type="match status" value="1"/>
</dbReference>
<feature type="signal peptide" evidence="3">
    <location>
        <begin position="1"/>
        <end position="21"/>
    </location>
</feature>
<evidence type="ECO:0000259" key="4">
    <source>
        <dbReference type="PROSITE" id="PS51352"/>
    </source>
</evidence>
<accession>A0ABQ6RAH7</accession>
<dbReference type="InterPro" id="IPR013766">
    <property type="entry name" value="Thioredoxin_domain"/>
</dbReference>
<evidence type="ECO:0000313" key="6">
    <source>
        <dbReference type="Proteomes" id="UP000295735"/>
    </source>
</evidence>